<reference evidence="8" key="2">
    <citation type="submission" date="2022-06" db="UniProtKB">
        <authorList>
            <consortium name="EnsemblMetazoa"/>
        </authorList>
    </citation>
    <scope>IDENTIFICATION</scope>
    <source>
        <strain evidence="8">PS312</strain>
    </source>
</reference>
<keyword evidence="3 7" id="KW-1133">Transmembrane helix</keyword>
<dbReference type="InterPro" id="IPR021134">
    <property type="entry name" value="Bestrophin-like"/>
</dbReference>
<dbReference type="GO" id="GO:0003677">
    <property type="term" value="F:DNA binding"/>
    <property type="evidence" value="ECO:0007669"/>
    <property type="project" value="InterPro"/>
</dbReference>
<dbReference type="PANTHER" id="PTHR10736">
    <property type="entry name" value="BESTROPHIN"/>
    <property type="match status" value="1"/>
</dbReference>
<evidence type="ECO:0000256" key="4">
    <source>
        <dbReference type="ARBA" id="ARBA00023136"/>
    </source>
</evidence>
<evidence type="ECO:0000313" key="9">
    <source>
        <dbReference type="Proteomes" id="UP000005239"/>
    </source>
</evidence>
<keyword evidence="7" id="KW-0868">Chloride</keyword>
<comment type="function">
    <text evidence="7">Forms chloride channels.</text>
</comment>
<feature type="transmembrane region" description="Helical" evidence="7">
    <location>
        <begin position="256"/>
        <end position="276"/>
    </location>
</feature>
<evidence type="ECO:0000256" key="2">
    <source>
        <dbReference type="ARBA" id="ARBA00022692"/>
    </source>
</evidence>
<evidence type="ECO:0000256" key="7">
    <source>
        <dbReference type="RuleBase" id="RU363126"/>
    </source>
</evidence>
<dbReference type="GO" id="GO:0006310">
    <property type="term" value="P:DNA recombination"/>
    <property type="evidence" value="ECO:0007669"/>
    <property type="project" value="UniProtKB-KW"/>
</dbReference>
<dbReference type="Proteomes" id="UP000005239">
    <property type="component" value="Unassembled WGS sequence"/>
</dbReference>
<evidence type="ECO:0000256" key="3">
    <source>
        <dbReference type="ARBA" id="ARBA00022989"/>
    </source>
</evidence>
<comment type="subcellular location">
    <subcellularLocation>
        <location evidence="7">Cell membrane</location>
        <topology evidence="7">Multi-pass membrane protein</topology>
    </subcellularLocation>
    <subcellularLocation>
        <location evidence="1">Membrane</location>
    </subcellularLocation>
</comment>
<dbReference type="InterPro" id="IPR000615">
    <property type="entry name" value="Bestrophin"/>
</dbReference>
<dbReference type="Pfam" id="PF01062">
    <property type="entry name" value="Bestrophin"/>
    <property type="match status" value="2"/>
</dbReference>
<keyword evidence="7" id="KW-0813">Transport</keyword>
<gene>
    <name evidence="8" type="primary">WBGene00098631</name>
</gene>
<dbReference type="AlphaFoldDB" id="A0A2A6C4N7"/>
<name>A0A2A6C4N7_PRIPA</name>
<keyword evidence="7" id="KW-0869">Chloride channel</keyword>
<keyword evidence="5" id="KW-0233">DNA recombination</keyword>
<keyword evidence="4 7" id="KW-0472">Membrane</keyword>
<dbReference type="InterPro" id="IPR013762">
    <property type="entry name" value="Integrase-like_cat_sf"/>
</dbReference>
<dbReference type="SUPFAM" id="SSF56349">
    <property type="entry name" value="DNA breaking-rejoining enzymes"/>
    <property type="match status" value="1"/>
</dbReference>
<dbReference type="GO" id="GO:1902476">
    <property type="term" value="P:chloride transmembrane transport"/>
    <property type="evidence" value="ECO:0000318"/>
    <property type="project" value="GO_Central"/>
</dbReference>
<keyword evidence="2 7" id="KW-0812">Transmembrane</keyword>
<evidence type="ECO:0000313" key="8">
    <source>
        <dbReference type="EnsemblMetazoa" id="PPA09077.1"/>
    </source>
</evidence>
<evidence type="ECO:0000256" key="6">
    <source>
        <dbReference type="ARBA" id="ARBA00034769"/>
    </source>
</evidence>
<dbReference type="PANTHER" id="PTHR10736:SF0">
    <property type="entry name" value="BESTROPHIN HOMOLOG"/>
    <property type="match status" value="1"/>
</dbReference>
<sequence length="643" mass="73369">MTVTYNLSVSTASHLTAFYKVMFRWKGSLWKLVAAEMFVWYLSVLCTLAIDACFIAKSPFGRDYHEFISWLSKFAIFGCLDWPNSAAHMLNTFMRRQKLSAKRESKLRNTFARHLRLAYILIFRDISMTTRTRAPTLEGLVKAKMITQKELEMLHAGRISEEACKYWIPLQWIIVRIREMRATSKKDSLMSDYESVEFFQEIANLRGNLGDLLSFDWVPMPIAFMQIITAAVYITMLLTVFTVQDKLVDNDGVVDFLTASWTVVALSAQLLLYLGWMKSVHVIINPFGEDDDDFEMEWLLDHHTSVLNTLLSKRDSGKQFAPSKGLDVQPNLKLSHTVGSLLRATDRGIKGSMADVNPREDPSEYVATTIRPGASTCIVSIITRCQGPCYDEGLQREHEAVESIRTREGNQHIVPFIYSYFRPQYPYQPRKIKFSPSNEDPRGTILAASAYSHFCDPLPPFFANLLSSLFNCTRRSHPVTHHPKVPSSHIHTIVRFASFHPTDFIIVSCALGAALAYGALLRVSELISLRWSDLSWSEGLLRASIRKTKNDQFSEDLYSLCSRVGISKFTPHQLEEEVRWSRLEEEPPSIKYKEGGDGDRYIYIYRELLLKIESSRLFQKTVAGLAPYLSDTVETQGRSLPLP</sequence>
<dbReference type="GO" id="GO:0034707">
    <property type="term" value="C:chloride channel complex"/>
    <property type="evidence" value="ECO:0007669"/>
    <property type="project" value="UniProtKB-KW"/>
</dbReference>
<dbReference type="EnsemblMetazoa" id="PPA09077.1">
    <property type="protein sequence ID" value="PPA09077.1"/>
    <property type="gene ID" value="WBGene00098631"/>
</dbReference>
<evidence type="ECO:0000256" key="1">
    <source>
        <dbReference type="ARBA" id="ARBA00004370"/>
    </source>
</evidence>
<keyword evidence="9" id="KW-1185">Reference proteome</keyword>
<proteinExistence type="inferred from homology"/>
<dbReference type="GO" id="GO:0015074">
    <property type="term" value="P:DNA integration"/>
    <property type="evidence" value="ECO:0007669"/>
    <property type="project" value="InterPro"/>
</dbReference>
<comment type="similarity">
    <text evidence="6 7">Belongs to the anion channel-forming bestrophin (TC 1.A.46) family. Calcium-sensitive chloride channel subfamily.</text>
</comment>
<dbReference type="GO" id="GO:0005886">
    <property type="term" value="C:plasma membrane"/>
    <property type="evidence" value="ECO:0000318"/>
    <property type="project" value="GO_Central"/>
</dbReference>
<keyword evidence="7" id="KW-1003">Cell membrane</keyword>
<dbReference type="InterPro" id="IPR011010">
    <property type="entry name" value="DNA_brk_join_enz"/>
</dbReference>
<keyword evidence="7" id="KW-0407">Ion channel</keyword>
<evidence type="ECO:0000256" key="5">
    <source>
        <dbReference type="ARBA" id="ARBA00023172"/>
    </source>
</evidence>
<feature type="transmembrane region" description="Helical" evidence="7">
    <location>
        <begin position="38"/>
        <end position="56"/>
    </location>
</feature>
<keyword evidence="7" id="KW-0406">Ion transport</keyword>
<dbReference type="Gene3D" id="1.10.443.10">
    <property type="entry name" value="Intergrase catalytic core"/>
    <property type="match status" value="1"/>
</dbReference>
<accession>A0A2A6C4N7</accession>
<protein>
    <recommendedName>
        <fullName evidence="7">Bestrophin homolog</fullName>
    </recommendedName>
</protein>
<accession>A0A8R1Y8Q5</accession>
<reference evidence="9" key="1">
    <citation type="journal article" date="2008" name="Nat. Genet.">
        <title>The Pristionchus pacificus genome provides a unique perspective on nematode lifestyle and parasitism.</title>
        <authorList>
            <person name="Dieterich C."/>
            <person name="Clifton S.W."/>
            <person name="Schuster L.N."/>
            <person name="Chinwalla A."/>
            <person name="Delehaunty K."/>
            <person name="Dinkelacker I."/>
            <person name="Fulton L."/>
            <person name="Fulton R."/>
            <person name="Godfrey J."/>
            <person name="Minx P."/>
            <person name="Mitreva M."/>
            <person name="Roeseler W."/>
            <person name="Tian H."/>
            <person name="Witte H."/>
            <person name="Yang S.P."/>
            <person name="Wilson R.K."/>
            <person name="Sommer R.J."/>
        </authorList>
    </citation>
    <scope>NUCLEOTIDE SEQUENCE [LARGE SCALE GENOMIC DNA]</scope>
    <source>
        <strain evidence="9">PS312</strain>
    </source>
</reference>
<feature type="transmembrane region" description="Helical" evidence="7">
    <location>
        <begin position="222"/>
        <end position="244"/>
    </location>
</feature>
<dbReference type="GO" id="GO:0005254">
    <property type="term" value="F:chloride channel activity"/>
    <property type="evidence" value="ECO:0000318"/>
    <property type="project" value="GO_Central"/>
</dbReference>
<organism evidence="8 9">
    <name type="scientific">Pristionchus pacificus</name>
    <name type="common">Parasitic nematode worm</name>
    <dbReference type="NCBI Taxonomy" id="54126"/>
    <lineage>
        <taxon>Eukaryota</taxon>
        <taxon>Metazoa</taxon>
        <taxon>Ecdysozoa</taxon>
        <taxon>Nematoda</taxon>
        <taxon>Chromadorea</taxon>
        <taxon>Rhabditida</taxon>
        <taxon>Rhabditina</taxon>
        <taxon>Diplogasteromorpha</taxon>
        <taxon>Diplogasteroidea</taxon>
        <taxon>Neodiplogasteridae</taxon>
        <taxon>Pristionchus</taxon>
    </lineage>
</organism>